<name>A0A0W0TPT3_LEGER</name>
<dbReference type="PANTHER" id="PTHR34606">
    <property type="entry name" value="BON DOMAIN-CONTAINING PROTEIN"/>
    <property type="match status" value="1"/>
</dbReference>
<comment type="caution">
    <text evidence="3">The sequence shown here is derived from an EMBL/GenBank/DDBJ whole genome shotgun (WGS) entry which is preliminary data.</text>
</comment>
<dbReference type="Pfam" id="PF04972">
    <property type="entry name" value="BON"/>
    <property type="match status" value="2"/>
</dbReference>
<feature type="domain" description="BON" evidence="2">
    <location>
        <begin position="109"/>
        <end position="182"/>
    </location>
</feature>
<dbReference type="PROSITE" id="PS50914">
    <property type="entry name" value="BON"/>
    <property type="match status" value="2"/>
</dbReference>
<dbReference type="AlphaFoldDB" id="A0A0W0TPT3"/>
<dbReference type="InterPro" id="IPR007055">
    <property type="entry name" value="BON_dom"/>
</dbReference>
<feature type="domain" description="BON" evidence="2">
    <location>
        <begin position="34"/>
        <end position="103"/>
    </location>
</feature>
<keyword evidence="1" id="KW-0732">Signal</keyword>
<evidence type="ECO:0000313" key="3">
    <source>
        <dbReference type="EMBL" id="KTC97568.1"/>
    </source>
</evidence>
<accession>A0A0W0TPT3</accession>
<dbReference type="EMBL" id="LNYA01000024">
    <property type="protein sequence ID" value="KTC97568.1"/>
    <property type="molecule type" value="Genomic_DNA"/>
</dbReference>
<dbReference type="SMART" id="SM00749">
    <property type="entry name" value="BON"/>
    <property type="match status" value="2"/>
</dbReference>
<dbReference type="PANTHER" id="PTHR34606:SF15">
    <property type="entry name" value="BON DOMAIN-CONTAINING PROTEIN"/>
    <property type="match status" value="1"/>
</dbReference>
<reference evidence="3 4" key="1">
    <citation type="submission" date="2015-11" db="EMBL/GenBank/DDBJ databases">
        <title>Genomic analysis of 38 Legionella species identifies large and diverse effector repertoires.</title>
        <authorList>
            <person name="Burstein D."/>
            <person name="Amaro F."/>
            <person name="Zusman T."/>
            <person name="Lifshitz Z."/>
            <person name="Cohen O."/>
            <person name="Gilbert J.A."/>
            <person name="Pupko T."/>
            <person name="Shuman H.A."/>
            <person name="Segal G."/>
        </authorList>
    </citation>
    <scope>NUCLEOTIDE SEQUENCE [LARGE SCALE GENOMIC DNA]</scope>
    <source>
        <strain evidence="3 4">SE-32A-C8</strain>
    </source>
</reference>
<evidence type="ECO:0000256" key="1">
    <source>
        <dbReference type="SAM" id="SignalP"/>
    </source>
</evidence>
<proteinExistence type="predicted"/>
<dbReference type="InterPro" id="IPR014004">
    <property type="entry name" value="Transpt-assoc_nodulatn_dom_bac"/>
</dbReference>
<feature type="signal peptide" evidence="1">
    <location>
        <begin position="1"/>
        <end position="22"/>
    </location>
</feature>
<organism evidence="3 4">
    <name type="scientific">Legionella erythra</name>
    <dbReference type="NCBI Taxonomy" id="448"/>
    <lineage>
        <taxon>Bacteria</taxon>
        <taxon>Pseudomonadati</taxon>
        <taxon>Pseudomonadota</taxon>
        <taxon>Gammaproteobacteria</taxon>
        <taxon>Legionellales</taxon>
        <taxon>Legionellaceae</taxon>
        <taxon>Legionella</taxon>
    </lineage>
</organism>
<dbReference type="Proteomes" id="UP000054773">
    <property type="component" value="Unassembled WGS sequence"/>
</dbReference>
<sequence>MRAFSHFIVSTLFMLSVGFAHAETNLKGIEQTLSDSVITAKITAKFTKNRDLNPLKISVTTRDGVVTLTGHVNDREAFVNALRLTKNTKGVKSVEIEQLIIQPVNTSFTDAYITAKVEAAILKAKVFDDESIPLVGINATTTNGAVTLSGRVKTNKSIIAIVKRVNAVKGVKKIISNLEINKEG</sequence>
<dbReference type="PATRIC" id="fig|448.7.peg.1470"/>
<protein>
    <submittedName>
        <fullName evidence="3">Osmotically inducible protein Y</fullName>
    </submittedName>
</protein>
<feature type="chain" id="PRO_5006913317" evidence="1">
    <location>
        <begin position="23"/>
        <end position="184"/>
    </location>
</feature>
<evidence type="ECO:0000313" key="4">
    <source>
        <dbReference type="Proteomes" id="UP000054773"/>
    </source>
</evidence>
<dbReference type="RefSeq" id="WP_058526562.1">
    <property type="nucleotide sequence ID" value="NZ_CAAAHY010000015.1"/>
</dbReference>
<keyword evidence="4" id="KW-1185">Reference proteome</keyword>
<dbReference type="STRING" id="448.Lery_1407"/>
<dbReference type="Gene3D" id="3.30.1340.30">
    <property type="match status" value="2"/>
</dbReference>
<dbReference type="InterPro" id="IPR051686">
    <property type="entry name" value="Lipoprotein_DolP"/>
</dbReference>
<gene>
    <name evidence="3" type="ORF">Lery_1407</name>
</gene>
<evidence type="ECO:0000259" key="2">
    <source>
        <dbReference type="PROSITE" id="PS50914"/>
    </source>
</evidence>
<dbReference type="OrthoDB" id="5653754at2"/>